<feature type="domain" description="EF-hand" evidence="5">
    <location>
        <begin position="511"/>
        <end position="534"/>
    </location>
</feature>
<dbReference type="SMART" id="SM00054">
    <property type="entry name" value="EFh"/>
    <property type="match status" value="6"/>
</dbReference>
<keyword evidence="7" id="KW-1185">Reference proteome</keyword>
<dbReference type="Proteomes" id="UP000324974">
    <property type="component" value="Chromosome"/>
</dbReference>
<dbReference type="SUPFAM" id="SSF47473">
    <property type="entry name" value="EF-hand"/>
    <property type="match status" value="3"/>
</dbReference>
<sequence>MIRFLKAAAAAVLIGLPASAADSTGVPVAYFTPGSPGIVQFNVILDGKPIEETWTKAVDGLFAFLDRNNDGQLDEAERAFLGGRSGRRPRSIVDLTGEVSPSDLSGRLTFEKGVEKVDKAVFVEALKAAGFGSVNVQFLAAPDNSAALTNALFRHLDADGDGKLSRSELLAARERLEFLDVNEDEWLTAAELLTRATGRQTALAPRTRPQDPAPSNPNDLLSLSAQPLKAVKQLLAARGKAKATTLGRGEMGMTEKVFAAFDRDGNGQLDTDELLGWLKQPPLLMVNLALQSDAAKSTVTPLGVATAAGSRFEVAAPSNSSVAEWTVTTSQLRLAFKTAAKDGVVEKAKLKDQSALTAAFGVLDRNGDEKLDEKELTAALDAFAPLAVCRADISVVDQGRGLFELIDSNGDGQLSQRELAAMPTVLKDFLTTDGSLTKNQVPRSFPIRPVVNGIRPLGMSVSPRDVADFAVSPQMPASRPAASASALAWFVKMDRNGDGDVSRKEFLGPLELFNKLDADGDGLISVDEAKAAKE</sequence>
<dbReference type="GO" id="GO:0005509">
    <property type="term" value="F:calcium ion binding"/>
    <property type="evidence" value="ECO:0007669"/>
    <property type="project" value="InterPro"/>
</dbReference>
<dbReference type="PROSITE" id="PS50222">
    <property type="entry name" value="EF_HAND_2"/>
    <property type="match status" value="5"/>
</dbReference>
<dbReference type="AlphaFoldDB" id="A0A5C1AMB1"/>
<dbReference type="RefSeq" id="WP_149114077.1">
    <property type="nucleotide sequence ID" value="NZ_CP042425.1"/>
</dbReference>
<dbReference type="InterPro" id="IPR018247">
    <property type="entry name" value="EF_Hand_1_Ca_BS"/>
</dbReference>
<feature type="domain" description="EF-hand" evidence="5">
    <location>
        <begin position="394"/>
        <end position="429"/>
    </location>
</feature>
<proteinExistence type="predicted"/>
<dbReference type="EMBL" id="CP042425">
    <property type="protein sequence ID" value="QEL19715.1"/>
    <property type="molecule type" value="Genomic_DNA"/>
</dbReference>
<evidence type="ECO:0000256" key="3">
    <source>
        <dbReference type="SAM" id="MobiDB-lite"/>
    </source>
</evidence>
<evidence type="ECO:0000256" key="1">
    <source>
        <dbReference type="ARBA" id="ARBA00022723"/>
    </source>
</evidence>
<feature type="region of interest" description="Disordered" evidence="3">
    <location>
        <begin position="198"/>
        <end position="220"/>
    </location>
</feature>
<accession>A0A5C1AMB1</accession>
<feature type="chain" id="PRO_5022867219" evidence="4">
    <location>
        <begin position="21"/>
        <end position="534"/>
    </location>
</feature>
<keyword evidence="2" id="KW-0677">Repeat</keyword>
<keyword evidence="1" id="KW-0479">Metal-binding</keyword>
<protein>
    <submittedName>
        <fullName evidence="6">Calmodulin</fullName>
    </submittedName>
</protein>
<dbReference type="PROSITE" id="PS00018">
    <property type="entry name" value="EF_HAND_1"/>
    <property type="match status" value="3"/>
</dbReference>
<organism evidence="6 7">
    <name type="scientific">Limnoglobus roseus</name>
    <dbReference type="NCBI Taxonomy" id="2598579"/>
    <lineage>
        <taxon>Bacteria</taxon>
        <taxon>Pseudomonadati</taxon>
        <taxon>Planctomycetota</taxon>
        <taxon>Planctomycetia</taxon>
        <taxon>Gemmatales</taxon>
        <taxon>Gemmataceae</taxon>
        <taxon>Limnoglobus</taxon>
    </lineage>
</organism>
<name>A0A5C1AMB1_9BACT</name>
<keyword evidence="4" id="KW-0732">Signal</keyword>
<dbReference type="Gene3D" id="1.10.238.10">
    <property type="entry name" value="EF-hand"/>
    <property type="match status" value="4"/>
</dbReference>
<feature type="domain" description="EF-hand" evidence="5">
    <location>
        <begin position="351"/>
        <end position="386"/>
    </location>
</feature>
<dbReference type="CDD" id="cd00051">
    <property type="entry name" value="EFh"/>
    <property type="match status" value="1"/>
</dbReference>
<evidence type="ECO:0000256" key="2">
    <source>
        <dbReference type="ARBA" id="ARBA00022737"/>
    </source>
</evidence>
<evidence type="ECO:0000259" key="5">
    <source>
        <dbReference type="PROSITE" id="PS50222"/>
    </source>
</evidence>
<dbReference type="PANTHER" id="PTHR10827">
    <property type="entry name" value="RETICULOCALBIN"/>
    <property type="match status" value="1"/>
</dbReference>
<dbReference type="InterPro" id="IPR002048">
    <property type="entry name" value="EF_hand_dom"/>
</dbReference>
<feature type="domain" description="EF-hand" evidence="5">
    <location>
        <begin position="144"/>
        <end position="179"/>
    </location>
</feature>
<dbReference type="KEGG" id="lrs:PX52LOC_06794"/>
<dbReference type="OrthoDB" id="260830at2"/>
<feature type="signal peptide" evidence="4">
    <location>
        <begin position="1"/>
        <end position="20"/>
    </location>
</feature>
<dbReference type="PANTHER" id="PTHR10827:SF98">
    <property type="entry name" value="45 KDA CALCIUM-BINDING PROTEIN"/>
    <property type="match status" value="1"/>
</dbReference>
<evidence type="ECO:0000256" key="4">
    <source>
        <dbReference type="SAM" id="SignalP"/>
    </source>
</evidence>
<gene>
    <name evidence="6" type="ORF">PX52LOC_06794</name>
</gene>
<feature type="domain" description="EF-hand" evidence="5">
    <location>
        <begin position="249"/>
        <end position="284"/>
    </location>
</feature>
<dbReference type="Pfam" id="PF13202">
    <property type="entry name" value="EF-hand_5"/>
    <property type="match status" value="6"/>
</dbReference>
<evidence type="ECO:0000313" key="6">
    <source>
        <dbReference type="EMBL" id="QEL19715.1"/>
    </source>
</evidence>
<dbReference type="InterPro" id="IPR011992">
    <property type="entry name" value="EF-hand-dom_pair"/>
</dbReference>
<reference evidence="7" key="1">
    <citation type="submission" date="2019-08" db="EMBL/GenBank/DDBJ databases">
        <title>Limnoglobus roseus gen. nov., sp. nov., a novel freshwater planctomycete with a giant genome from the family Gemmataceae.</title>
        <authorList>
            <person name="Kulichevskaya I.S."/>
            <person name="Naumoff D.G."/>
            <person name="Miroshnikov K."/>
            <person name="Ivanova A."/>
            <person name="Philippov D.A."/>
            <person name="Hakobyan A."/>
            <person name="Rijpstra I.C."/>
            <person name="Sinninghe Damste J.S."/>
            <person name="Liesack W."/>
            <person name="Dedysh S.N."/>
        </authorList>
    </citation>
    <scope>NUCLEOTIDE SEQUENCE [LARGE SCALE GENOMIC DNA]</scope>
    <source>
        <strain evidence="7">PX52</strain>
    </source>
</reference>
<evidence type="ECO:0000313" key="7">
    <source>
        <dbReference type="Proteomes" id="UP000324974"/>
    </source>
</evidence>